<dbReference type="EMBL" id="JAGFNK010000235">
    <property type="protein sequence ID" value="KAI9456453.1"/>
    <property type="molecule type" value="Genomic_DNA"/>
</dbReference>
<keyword evidence="2" id="KW-1185">Reference proteome</keyword>
<evidence type="ECO:0000313" key="1">
    <source>
        <dbReference type="EMBL" id="KAI9456453.1"/>
    </source>
</evidence>
<comment type="caution">
    <text evidence="1">The sequence shown here is derived from an EMBL/GenBank/DDBJ whole genome shotgun (WGS) entry which is preliminary data.</text>
</comment>
<organism evidence="1 2">
    <name type="scientific">Russula earlei</name>
    <dbReference type="NCBI Taxonomy" id="71964"/>
    <lineage>
        <taxon>Eukaryota</taxon>
        <taxon>Fungi</taxon>
        <taxon>Dikarya</taxon>
        <taxon>Basidiomycota</taxon>
        <taxon>Agaricomycotina</taxon>
        <taxon>Agaricomycetes</taxon>
        <taxon>Russulales</taxon>
        <taxon>Russulaceae</taxon>
        <taxon>Russula</taxon>
    </lineage>
</organism>
<reference evidence="1" key="1">
    <citation type="submission" date="2021-03" db="EMBL/GenBank/DDBJ databases">
        <title>Evolutionary priming and transition to the ectomycorrhizal habit in an iconic lineage of mushroom-forming fungi: is preadaptation a requirement?</title>
        <authorList>
            <consortium name="DOE Joint Genome Institute"/>
            <person name="Looney B.P."/>
            <person name="Miyauchi S."/>
            <person name="Morin E."/>
            <person name="Drula E."/>
            <person name="Courty P.E."/>
            <person name="Chicoki N."/>
            <person name="Fauchery L."/>
            <person name="Kohler A."/>
            <person name="Kuo A."/>
            <person name="LaButti K."/>
            <person name="Pangilinan J."/>
            <person name="Lipzen A."/>
            <person name="Riley R."/>
            <person name="Andreopoulos W."/>
            <person name="He G."/>
            <person name="Johnson J."/>
            <person name="Barry K.W."/>
            <person name="Grigoriev I.V."/>
            <person name="Nagy L."/>
            <person name="Hibbett D."/>
            <person name="Henrissat B."/>
            <person name="Matheny P.B."/>
            <person name="Labbe J."/>
            <person name="Martin A.F."/>
        </authorList>
    </citation>
    <scope>NUCLEOTIDE SEQUENCE</scope>
    <source>
        <strain evidence="1">BPL698</strain>
    </source>
</reference>
<evidence type="ECO:0000313" key="2">
    <source>
        <dbReference type="Proteomes" id="UP001207468"/>
    </source>
</evidence>
<dbReference type="Proteomes" id="UP001207468">
    <property type="component" value="Unassembled WGS sequence"/>
</dbReference>
<gene>
    <name evidence="1" type="ORF">F5148DRAFT_368666</name>
</gene>
<proteinExistence type="predicted"/>
<name>A0ACC0U0Z7_9AGAM</name>
<accession>A0ACC0U0Z7</accession>
<protein>
    <submittedName>
        <fullName evidence="1">Uncharacterized protein</fullName>
    </submittedName>
</protein>
<sequence>MSSSLFPVAVVVVAFFFLFRMLGGKVEKAAQPQAPQSPPPSTRRHSSELSLRSVPADGLASFHFVEGSHYIKPTPSTPPRRHPCRICGIHSSKRCIHCKSVYYCSKEHCIQDWLTHKPHCVPSLSRSRSPSRTRPLPDAAERARGLRPGDTINVEAYFFGVDADVPRIVQVTCTLKEAEEEGYMRHSPNFKEYAQWPALGYIGVRRATPTPTAPLLSHSLSLFFHEFGLIDDQRPNRCIENLVGGPGKTYQQWVGDIMLLRDEVSDRYCDVAEEDLGPAIEYFRDYGRL</sequence>